<dbReference type="RefSeq" id="WP_111472089.1">
    <property type="nucleotide sequence ID" value="NZ_QLIX01000025.1"/>
</dbReference>
<dbReference type="GO" id="GO:0046565">
    <property type="term" value="F:3-dehydroshikimate dehydratase activity"/>
    <property type="evidence" value="ECO:0007669"/>
    <property type="project" value="UniProtKB-UniRule"/>
</dbReference>
<comment type="catalytic activity">
    <reaction evidence="1">
        <text>3-dehydroshikimate = 3,4-dihydroxybenzoate + H2O</text>
        <dbReference type="Rhea" id="RHEA:24848"/>
        <dbReference type="ChEBI" id="CHEBI:15377"/>
        <dbReference type="ChEBI" id="CHEBI:16630"/>
        <dbReference type="ChEBI" id="CHEBI:36241"/>
        <dbReference type="EC" id="4.2.1.118"/>
    </reaction>
</comment>
<feature type="binding site" evidence="1">
    <location>
        <position position="136"/>
    </location>
    <ligand>
        <name>a divalent metal cation</name>
        <dbReference type="ChEBI" id="CHEBI:60240"/>
        <note>catalytic</note>
    </ligand>
</feature>
<dbReference type="UniPathway" id="UPA00088"/>
<organism evidence="3 4">
    <name type="scientific">Roseicella frigidaeris</name>
    <dbReference type="NCBI Taxonomy" id="2230885"/>
    <lineage>
        <taxon>Bacteria</taxon>
        <taxon>Pseudomonadati</taxon>
        <taxon>Pseudomonadota</taxon>
        <taxon>Alphaproteobacteria</taxon>
        <taxon>Acetobacterales</taxon>
        <taxon>Roseomonadaceae</taxon>
        <taxon>Roseicella</taxon>
    </lineage>
</organism>
<dbReference type="PANTHER" id="PTHR12110">
    <property type="entry name" value="HYDROXYPYRUVATE ISOMERASE"/>
    <property type="match status" value="1"/>
</dbReference>
<dbReference type="Proteomes" id="UP000249065">
    <property type="component" value="Unassembled WGS sequence"/>
</dbReference>
<dbReference type="SUPFAM" id="SSF51658">
    <property type="entry name" value="Xylose isomerase-like"/>
    <property type="match status" value="1"/>
</dbReference>
<dbReference type="InterPro" id="IPR037523">
    <property type="entry name" value="VOC_core"/>
</dbReference>
<dbReference type="AlphaFoldDB" id="A0A327M193"/>
<comment type="similarity">
    <text evidence="1">Belongs to the bacterial two-domain DSD family.</text>
</comment>
<feature type="domain" description="VOC" evidence="2">
    <location>
        <begin position="292"/>
        <end position="411"/>
    </location>
</feature>
<dbReference type="Gene3D" id="3.20.20.150">
    <property type="entry name" value="Divalent-metal-dependent TIM barrel enzymes"/>
    <property type="match status" value="1"/>
</dbReference>
<dbReference type="InterPro" id="IPR013022">
    <property type="entry name" value="Xyl_isomerase-like_TIM-brl"/>
</dbReference>
<keyword evidence="1" id="KW-0456">Lyase</keyword>
<dbReference type="Pfam" id="PF14696">
    <property type="entry name" value="Glyoxalase_5"/>
    <property type="match status" value="1"/>
</dbReference>
<dbReference type="PROSITE" id="PS51819">
    <property type="entry name" value="VOC"/>
    <property type="match status" value="2"/>
</dbReference>
<evidence type="ECO:0000313" key="4">
    <source>
        <dbReference type="Proteomes" id="UP000249065"/>
    </source>
</evidence>
<dbReference type="GO" id="GO:0046872">
    <property type="term" value="F:metal ion binding"/>
    <property type="evidence" value="ECO:0007669"/>
    <property type="project" value="UniProtKB-UniRule"/>
</dbReference>
<dbReference type="InterPro" id="IPR050312">
    <property type="entry name" value="IolE/XylAMocC-like"/>
</dbReference>
<comment type="pathway">
    <text evidence="1">Aromatic compound metabolism; 3,4-dihydroxybenzoate biosynthesis.</text>
</comment>
<feature type="binding site" evidence="1">
    <location>
        <position position="515"/>
    </location>
    <ligand>
        <name>Mg(2+)</name>
        <dbReference type="ChEBI" id="CHEBI:18420"/>
    </ligand>
</feature>
<feature type="binding site" evidence="1">
    <location>
        <position position="241"/>
    </location>
    <ligand>
        <name>a divalent metal cation</name>
        <dbReference type="ChEBI" id="CHEBI:60240"/>
        <note>catalytic</note>
    </ligand>
</feature>
<evidence type="ECO:0000313" key="3">
    <source>
        <dbReference type="EMBL" id="RAI56207.1"/>
    </source>
</evidence>
<dbReference type="Pfam" id="PF01261">
    <property type="entry name" value="AP_endonuc_2"/>
    <property type="match status" value="1"/>
</dbReference>
<sequence>MPLPKSIATVCLSGALPDKLEAAAAIGFDGVEIFENDLLTYDGSPAEVGRLCRDLGLSIALYQPFRDFEAMPEPLRRRNLDRAERKFDTMQQLGAELLLVCSNTQPATLPEPERAAADLREMAGRAARRGLRVGYEALAWGRQVSLWRQAWEIVRAADHPALGLVLDSFHTLARGDSLAGLEAVPAEKLFFLQLADAPKLALDVLSWSRHFRLFPGQGELPVAEFLRDVLRAGYRGPVSLEIFNDEFRAAPVRRIARDGLRSLIWLDDVIQAEAPPATVPAAPLPAAPMLDGIEFVEFAVDEPARAALGEFLGTLGFHCAGRHRSKAVELQRQGGVNLVLNSEPDSAAAERFEMFGPAVCAMALRVDDPARALARAQALLSPAWQEPVGEGEQRIPAIRAPDGTLIYLLRPGAEIWADDFALRPEAPAVPPLTGIDHVVQALAPTHLDGFVLFYRSVFGLQPEPLLELPDPFGIVRSRTLAAPNRSLRLPLNVSESRQTTTGRFVSAYAGAGVHHIAFATPDAAALVAAMPAAPLLDIPENYYDDLEARFGLDDAALSALRRGHLLYDQDGQSGAFLHAYSRTFQDRFFFEVVERRGGYDQYGAPNAAVRMAAQSRHRG</sequence>
<dbReference type="SUPFAM" id="SSF54593">
    <property type="entry name" value="Glyoxalase/Bleomycin resistance protein/Dihydroxybiphenyl dioxygenase"/>
    <property type="match status" value="1"/>
</dbReference>
<dbReference type="EC" id="4.2.1.118" evidence="1"/>
<gene>
    <name evidence="3" type="ORF">DOO78_22270</name>
</gene>
<dbReference type="InterPro" id="IPR043700">
    <property type="entry name" value="DSD"/>
</dbReference>
<feature type="binding site" evidence="1">
    <location>
        <position position="591"/>
    </location>
    <ligand>
        <name>Mg(2+)</name>
        <dbReference type="ChEBI" id="CHEBI:18420"/>
    </ligand>
</feature>
<accession>A0A327M193</accession>
<feature type="binding site" evidence="1">
    <location>
        <position position="437"/>
    </location>
    <ligand>
        <name>Mg(2+)</name>
        <dbReference type="ChEBI" id="CHEBI:18420"/>
    </ligand>
</feature>
<dbReference type="OrthoDB" id="9780241at2"/>
<keyword evidence="4" id="KW-1185">Reference proteome</keyword>
<protein>
    <recommendedName>
        <fullName evidence="1">3-dehydroshikimate dehydratase</fullName>
        <shortName evidence="1">DSD</shortName>
        <ecNumber evidence="1">4.2.1.118</ecNumber>
    </recommendedName>
</protein>
<feature type="domain" description="VOC" evidence="2">
    <location>
        <begin position="434"/>
        <end position="571"/>
    </location>
</feature>
<keyword evidence="1" id="KW-0479">Metal-binding</keyword>
<evidence type="ECO:0000256" key="1">
    <source>
        <dbReference type="HAMAP-Rule" id="MF_02238"/>
    </source>
</evidence>
<dbReference type="Gene3D" id="3.10.180.10">
    <property type="entry name" value="2,3-Dihydroxybiphenyl 1,2-Dioxygenase, domain 1"/>
    <property type="match status" value="2"/>
</dbReference>
<dbReference type="HAMAP" id="MF_02238">
    <property type="entry name" value="DSD"/>
    <property type="match status" value="1"/>
</dbReference>
<evidence type="ECO:0000259" key="2">
    <source>
        <dbReference type="PROSITE" id="PS51819"/>
    </source>
</evidence>
<feature type="binding site" evidence="1">
    <location>
        <position position="193"/>
    </location>
    <ligand>
        <name>a divalent metal cation</name>
        <dbReference type="ChEBI" id="CHEBI:60240"/>
        <note>catalytic</note>
    </ligand>
</feature>
<comment type="function">
    <text evidence="1">Catalyzes the conversion of 3-dehydroshikimate to protocatechuate (3,4-dihydroxybenzoate), a common intermediate of quinate and shikimate degradation pathways.</text>
</comment>
<dbReference type="InterPro" id="IPR029068">
    <property type="entry name" value="Glyas_Bleomycin-R_OHBP_Dase"/>
</dbReference>
<feature type="binding site" evidence="1">
    <location>
        <position position="167"/>
    </location>
    <ligand>
        <name>a divalent metal cation</name>
        <dbReference type="ChEBI" id="CHEBI:60240"/>
        <note>catalytic</note>
    </ligand>
</feature>
<comment type="caution">
    <text evidence="3">The sequence shown here is derived from an EMBL/GenBank/DDBJ whole genome shotgun (WGS) entry which is preliminary data.</text>
</comment>
<dbReference type="PANTHER" id="PTHR12110:SF21">
    <property type="entry name" value="XYLOSE ISOMERASE-LIKE TIM BARREL DOMAIN-CONTAINING PROTEIN"/>
    <property type="match status" value="1"/>
</dbReference>
<comment type="cofactor">
    <cofactor evidence="1">
        <name>a divalent metal cation</name>
        <dbReference type="ChEBI" id="CHEBI:60240"/>
    </cofactor>
</comment>
<proteinExistence type="inferred from homology"/>
<reference evidence="4" key="1">
    <citation type="submission" date="2018-06" db="EMBL/GenBank/DDBJ databases">
        <authorList>
            <person name="Khan S.A."/>
        </authorList>
    </citation>
    <scope>NUCLEOTIDE SEQUENCE [LARGE SCALE GENOMIC DNA]</scope>
    <source>
        <strain evidence="4">DB-1506</strain>
    </source>
</reference>
<name>A0A327M193_9PROT</name>
<dbReference type="InterPro" id="IPR036237">
    <property type="entry name" value="Xyl_isomerase-like_sf"/>
</dbReference>
<dbReference type="GO" id="GO:0046279">
    <property type="term" value="P:3,4-dihydroxybenzoate biosynthetic process"/>
    <property type="evidence" value="ECO:0007669"/>
    <property type="project" value="UniProtKB-UniRule"/>
</dbReference>
<dbReference type="EMBL" id="QLIX01000025">
    <property type="protein sequence ID" value="RAI56207.1"/>
    <property type="molecule type" value="Genomic_DNA"/>
</dbReference>